<dbReference type="Proteomes" id="UP000182658">
    <property type="component" value="Unassembled WGS sequence"/>
</dbReference>
<reference evidence="1 2" key="1">
    <citation type="submission" date="2016-10" db="EMBL/GenBank/DDBJ databases">
        <title>Draft genome sequence of Coniochaeta ligniaria NRRL30616, a lignocellulolytic fungus for bioabatement of inhibitors in plant biomass hydrolysates.</title>
        <authorList>
            <consortium name="DOE Joint Genome Institute"/>
            <person name="Jimenez D.J."/>
            <person name="Hector R.E."/>
            <person name="Riley R."/>
            <person name="Sun H."/>
            <person name="Grigoriev I.V."/>
            <person name="Van Elsas J.D."/>
            <person name="Nichols N.N."/>
        </authorList>
    </citation>
    <scope>NUCLEOTIDE SEQUENCE [LARGE SCALE GENOMIC DNA]</scope>
    <source>
        <strain evidence="1 2">NRRL 30616</strain>
    </source>
</reference>
<dbReference type="AlphaFoldDB" id="A0A1J7I3T1"/>
<dbReference type="STRING" id="1408157.A0A1J7I3T1"/>
<evidence type="ECO:0000313" key="2">
    <source>
        <dbReference type="Proteomes" id="UP000182658"/>
    </source>
</evidence>
<protein>
    <submittedName>
        <fullName evidence="1">Uncharacterized protein</fullName>
    </submittedName>
</protein>
<organism evidence="1 2">
    <name type="scientific">Coniochaeta ligniaria NRRL 30616</name>
    <dbReference type="NCBI Taxonomy" id="1408157"/>
    <lineage>
        <taxon>Eukaryota</taxon>
        <taxon>Fungi</taxon>
        <taxon>Dikarya</taxon>
        <taxon>Ascomycota</taxon>
        <taxon>Pezizomycotina</taxon>
        <taxon>Sordariomycetes</taxon>
        <taxon>Sordariomycetidae</taxon>
        <taxon>Coniochaetales</taxon>
        <taxon>Coniochaetaceae</taxon>
        <taxon>Coniochaeta</taxon>
    </lineage>
</organism>
<evidence type="ECO:0000313" key="1">
    <source>
        <dbReference type="EMBL" id="OIW22287.1"/>
    </source>
</evidence>
<dbReference type="OrthoDB" id="10386839at2759"/>
<sequence>MNAQAFTDLNLSERTMGACFVPVAHAWLASWFIHQSQGGMNAALSQYLQSKIGVQDLDVYEYTSRCTRASSIVSVAAADTTPELSTLWQEIEGQLHVHSPSLEDAQAFKAVAGALSSSQPQGHIMQYAP</sequence>
<proteinExistence type="predicted"/>
<dbReference type="EMBL" id="KV875124">
    <property type="protein sequence ID" value="OIW22287.1"/>
    <property type="molecule type" value="Genomic_DNA"/>
</dbReference>
<gene>
    <name evidence="1" type="ORF">CONLIGDRAFT_687686</name>
</gene>
<keyword evidence="2" id="KW-1185">Reference proteome</keyword>
<dbReference type="InParanoid" id="A0A1J7I3T1"/>
<name>A0A1J7I3T1_9PEZI</name>
<accession>A0A1J7I3T1</accession>